<proteinExistence type="predicted"/>
<dbReference type="OrthoDB" id="3537083at2"/>
<evidence type="ECO:0000313" key="1">
    <source>
        <dbReference type="EMBL" id="SEG27696.1"/>
    </source>
</evidence>
<gene>
    <name evidence="1" type="ORF">SAMN05444920_102423</name>
</gene>
<protein>
    <submittedName>
        <fullName evidence="1">Uncharacterized protein</fullName>
    </submittedName>
</protein>
<accession>A0A1H5YWX1</accession>
<name>A0A1H5YWX1_9ACTN</name>
<keyword evidence="2" id="KW-1185">Reference proteome</keyword>
<dbReference type="Proteomes" id="UP000236732">
    <property type="component" value="Unassembled WGS sequence"/>
</dbReference>
<organism evidence="1 2">
    <name type="scientific">Nonomuraea solani</name>
    <dbReference type="NCBI Taxonomy" id="1144553"/>
    <lineage>
        <taxon>Bacteria</taxon>
        <taxon>Bacillati</taxon>
        <taxon>Actinomycetota</taxon>
        <taxon>Actinomycetes</taxon>
        <taxon>Streptosporangiales</taxon>
        <taxon>Streptosporangiaceae</taxon>
        <taxon>Nonomuraea</taxon>
    </lineage>
</organism>
<evidence type="ECO:0000313" key="2">
    <source>
        <dbReference type="Proteomes" id="UP000236732"/>
    </source>
</evidence>
<sequence length="77" mass="8480">MMATQEQIDRARLHIEQLRDHHAGEVIALVRLIEGGALKGPAGDRLAADLLTWDRAFKDFFTRALALLDGLQGASAR</sequence>
<reference evidence="1 2" key="1">
    <citation type="submission" date="2016-10" db="EMBL/GenBank/DDBJ databases">
        <authorList>
            <person name="de Groot N.N."/>
        </authorList>
    </citation>
    <scope>NUCLEOTIDE SEQUENCE [LARGE SCALE GENOMIC DNA]</scope>
    <source>
        <strain evidence="1 2">CGMCC 4.7037</strain>
    </source>
</reference>
<dbReference type="RefSeq" id="WP_103955102.1">
    <property type="nucleotide sequence ID" value="NZ_FNVT01000002.1"/>
</dbReference>
<dbReference type="EMBL" id="FNVT01000002">
    <property type="protein sequence ID" value="SEG27696.1"/>
    <property type="molecule type" value="Genomic_DNA"/>
</dbReference>
<dbReference type="AlphaFoldDB" id="A0A1H5YWX1"/>